<reference evidence="1 2" key="1">
    <citation type="submission" date="2015-08" db="EMBL/GenBank/DDBJ databases">
        <title>Complete genome sequence of Rufibacter tibetensis strain 1351t, a radiation-resistant bacterium from tibet plateau.</title>
        <authorList>
            <person name="Dai J."/>
        </authorList>
    </citation>
    <scope>NUCLEOTIDE SEQUENCE [LARGE SCALE GENOMIC DNA]</scope>
    <source>
        <strain evidence="1 2">1351</strain>
    </source>
</reference>
<dbReference type="AlphaFoldDB" id="A0A0P0CM02"/>
<dbReference type="STRING" id="512763.DC20_19165"/>
<evidence type="ECO:0000313" key="1">
    <source>
        <dbReference type="EMBL" id="ALJ00711.1"/>
    </source>
</evidence>
<dbReference type="KEGG" id="rti:DC20_19165"/>
<evidence type="ECO:0000313" key="2">
    <source>
        <dbReference type="Proteomes" id="UP000061382"/>
    </source>
</evidence>
<gene>
    <name evidence="1" type="ORF">DC20_19165</name>
</gene>
<protein>
    <submittedName>
        <fullName evidence="1">Uncharacterized protein</fullName>
    </submittedName>
</protein>
<name>A0A0P0CM02_9BACT</name>
<proteinExistence type="predicted"/>
<dbReference type="OrthoDB" id="7060651at2"/>
<organism evidence="1 2">
    <name type="scientific">Rufibacter tibetensis</name>
    <dbReference type="NCBI Taxonomy" id="512763"/>
    <lineage>
        <taxon>Bacteria</taxon>
        <taxon>Pseudomonadati</taxon>
        <taxon>Bacteroidota</taxon>
        <taxon>Cytophagia</taxon>
        <taxon>Cytophagales</taxon>
        <taxon>Hymenobacteraceae</taxon>
        <taxon>Rufibacter</taxon>
    </lineage>
</organism>
<sequence length="225" mass="26147">MEDEYKIEKWVWTEADFGQMGWHDCPVYALRFEDDIYLDLDYILKWNHPGDSGMPYTFWMAPATLVFEQPSYLKMEIEAGFINGFEIADIIKEKNGEGDTIWNIATQEGDIWIGAERFKQILRRPPSFQFGQSIAADERGGVSFALSSEKDYQPSAEILEKKAQVLQQYSLSEQRRSLAFEREQLNKGQLGTKLYLVMKRDLDKKIADIDDALKGTRFEFRSKLN</sequence>
<dbReference type="Proteomes" id="UP000061382">
    <property type="component" value="Chromosome"/>
</dbReference>
<accession>A0A0P0CM02</accession>
<dbReference type="RefSeq" id="WP_062545312.1">
    <property type="nucleotide sequence ID" value="NZ_CP012643.1"/>
</dbReference>
<dbReference type="EMBL" id="CP012643">
    <property type="protein sequence ID" value="ALJ00711.1"/>
    <property type="molecule type" value="Genomic_DNA"/>
</dbReference>
<keyword evidence="2" id="KW-1185">Reference proteome</keyword>
<dbReference type="PATRIC" id="fig|512763.3.peg.4207"/>